<dbReference type="EMBL" id="CAJVRM010000190">
    <property type="protein sequence ID" value="CAG8976784.1"/>
    <property type="molecule type" value="Genomic_DNA"/>
</dbReference>
<sequence length="178" mass="20400">MYASSNGFVRSIISAYSEHHHLILRPEDIWFAILTQISSYVNAHAEYLRDIFVEHKGQKELVIEYGSGNRYSVDFGAFAYQMSKLLEDKIVDQEYRDWVMPKFTTTTKHDQVVASIIMMATMQKYFSFKCSIGCGIPSVTLLGEKAYYELILKGLDKLRSLGIEPTQFADVLQSFSIK</sequence>
<proteinExistence type="predicted"/>
<dbReference type="Pfam" id="PF14388">
    <property type="entry name" value="DUF4419"/>
    <property type="match status" value="1"/>
</dbReference>
<comment type="caution">
    <text evidence="1">The sequence shown here is derived from an EMBL/GenBank/DDBJ whole genome shotgun (WGS) entry which is preliminary data.</text>
</comment>
<reference evidence="1" key="1">
    <citation type="submission" date="2021-07" db="EMBL/GenBank/DDBJ databases">
        <authorList>
            <person name="Durling M."/>
        </authorList>
    </citation>
    <scope>NUCLEOTIDE SEQUENCE</scope>
</reference>
<keyword evidence="2" id="KW-1185">Reference proteome</keyword>
<evidence type="ECO:0000313" key="2">
    <source>
        <dbReference type="Proteomes" id="UP000701801"/>
    </source>
</evidence>
<protein>
    <submittedName>
        <fullName evidence="1">Uncharacterized protein</fullName>
    </submittedName>
</protein>
<name>A0A9N9Q6B9_9HELO</name>
<organism evidence="1 2">
    <name type="scientific">Hymenoscyphus albidus</name>
    <dbReference type="NCBI Taxonomy" id="595503"/>
    <lineage>
        <taxon>Eukaryota</taxon>
        <taxon>Fungi</taxon>
        <taxon>Dikarya</taxon>
        <taxon>Ascomycota</taxon>
        <taxon>Pezizomycotina</taxon>
        <taxon>Leotiomycetes</taxon>
        <taxon>Helotiales</taxon>
        <taxon>Helotiaceae</taxon>
        <taxon>Hymenoscyphus</taxon>
    </lineage>
</organism>
<evidence type="ECO:0000313" key="1">
    <source>
        <dbReference type="EMBL" id="CAG8976784.1"/>
    </source>
</evidence>
<dbReference type="AlphaFoldDB" id="A0A9N9Q6B9"/>
<gene>
    <name evidence="1" type="ORF">HYALB_00008443</name>
</gene>
<dbReference type="Proteomes" id="UP000701801">
    <property type="component" value="Unassembled WGS sequence"/>
</dbReference>
<accession>A0A9N9Q6B9</accession>
<dbReference type="PANTHER" id="PTHR31252">
    <property type="entry name" value="DUF4419 DOMAIN-CONTAINING PROTEIN"/>
    <property type="match status" value="1"/>
</dbReference>
<dbReference type="InterPro" id="IPR025533">
    <property type="entry name" value="DUF4419"/>
</dbReference>
<dbReference type="OrthoDB" id="9978173at2759"/>
<dbReference type="PANTHER" id="PTHR31252:SF11">
    <property type="entry name" value="DUF4419 DOMAIN-CONTAINING PROTEIN"/>
    <property type="match status" value="1"/>
</dbReference>